<dbReference type="EMBL" id="BMPP01000007">
    <property type="protein sequence ID" value="GGK25713.1"/>
    <property type="molecule type" value="Genomic_DNA"/>
</dbReference>
<dbReference type="Proteomes" id="UP000647587">
    <property type="component" value="Unassembled WGS sequence"/>
</dbReference>
<organism evidence="1 2">
    <name type="scientific">Deinococcus malanensis</name>
    <dbReference type="NCBI Taxonomy" id="1706855"/>
    <lineage>
        <taxon>Bacteria</taxon>
        <taxon>Thermotogati</taxon>
        <taxon>Deinococcota</taxon>
        <taxon>Deinococci</taxon>
        <taxon>Deinococcales</taxon>
        <taxon>Deinococcaceae</taxon>
        <taxon>Deinococcus</taxon>
    </lineage>
</organism>
<proteinExistence type="predicted"/>
<dbReference type="RefSeq" id="WP_189007405.1">
    <property type="nucleotide sequence ID" value="NZ_BMPP01000007.1"/>
</dbReference>
<keyword evidence="2" id="KW-1185">Reference proteome</keyword>
<dbReference type="Pfam" id="PF20223">
    <property type="entry name" value="DUF6582"/>
    <property type="match status" value="1"/>
</dbReference>
<name>A0ABQ2EUM7_9DEIO</name>
<protein>
    <recommendedName>
        <fullName evidence="3">DUF2188 domain-containing protein</fullName>
    </recommendedName>
</protein>
<sequence>MAELTSQQRDDLSDSKFAYIDTKGGRHLPIHDEEHIRNAAARFNQTHFESAKARQQAARQIQVAATKHGVHLDDDDAVIEATR</sequence>
<evidence type="ECO:0000313" key="1">
    <source>
        <dbReference type="EMBL" id="GGK25713.1"/>
    </source>
</evidence>
<reference evidence="2" key="1">
    <citation type="journal article" date="2019" name="Int. J. Syst. Evol. Microbiol.">
        <title>The Global Catalogue of Microorganisms (GCM) 10K type strain sequencing project: providing services to taxonomists for standard genome sequencing and annotation.</title>
        <authorList>
            <consortium name="The Broad Institute Genomics Platform"/>
            <consortium name="The Broad Institute Genome Sequencing Center for Infectious Disease"/>
            <person name="Wu L."/>
            <person name="Ma J."/>
        </authorList>
    </citation>
    <scope>NUCLEOTIDE SEQUENCE [LARGE SCALE GENOMIC DNA]</scope>
    <source>
        <strain evidence="2">JCM 30331</strain>
    </source>
</reference>
<accession>A0ABQ2EUM7</accession>
<comment type="caution">
    <text evidence="1">The sequence shown here is derived from an EMBL/GenBank/DDBJ whole genome shotgun (WGS) entry which is preliminary data.</text>
</comment>
<dbReference type="InterPro" id="IPR046489">
    <property type="entry name" value="DUF6582"/>
</dbReference>
<evidence type="ECO:0000313" key="2">
    <source>
        <dbReference type="Proteomes" id="UP000647587"/>
    </source>
</evidence>
<evidence type="ECO:0008006" key="3">
    <source>
        <dbReference type="Google" id="ProtNLM"/>
    </source>
</evidence>
<gene>
    <name evidence="1" type="ORF">GCM10008955_19310</name>
</gene>